<dbReference type="AlphaFoldDB" id="A0AB74UJQ9"/>
<reference evidence="2" key="1">
    <citation type="submission" date="2024-06" db="EMBL/GenBank/DDBJ databases">
        <title>Complete genome of Salinicola endophyticus HNIBRBA4755.</title>
        <authorList>
            <person name="Shin S.Y."/>
            <person name="Kang H."/>
            <person name="Song J."/>
        </authorList>
    </citation>
    <scope>NUCLEOTIDE SEQUENCE</scope>
    <source>
        <strain evidence="2">HNIBRBA4755</strain>
    </source>
</reference>
<dbReference type="EMBL" id="CP159578">
    <property type="protein sequence ID" value="XCJ81215.1"/>
    <property type="molecule type" value="Genomic_DNA"/>
</dbReference>
<feature type="transmembrane region" description="Helical" evidence="1">
    <location>
        <begin position="76"/>
        <end position="93"/>
    </location>
</feature>
<dbReference type="RefSeq" id="WP_353981979.1">
    <property type="nucleotide sequence ID" value="NZ_CP159578.1"/>
</dbReference>
<sequence length="235" mass="26510">MALLVTLACGARSSCWIAPAAATLAVILLATGHPTTLPWIWMLPLCLQPLKGRVGLALNLVAFVLGVTFIARHFSLPATLLAATSLVIVWLLAQEQRLRTRPLLNRQGAQWLLPPSMLDADARHEQRRVERESLYGEVVIFGCAHSTPSDMHELSRLLYDQLALYERAYRLNDYGIAVLLVANDDKLAEQRRHQLQHAIAPHRIVSHTPLPQLGDRFARYRTKRTSHRRETQPWA</sequence>
<accession>A0AB74UJQ9</accession>
<name>A0AB74UJQ9_9GAMM</name>
<evidence type="ECO:0000313" key="2">
    <source>
        <dbReference type="EMBL" id="XCJ81215.1"/>
    </source>
</evidence>
<protein>
    <recommendedName>
        <fullName evidence="3">ComEC/Rec2-related protein domain-containing protein</fullName>
    </recommendedName>
</protein>
<feature type="transmembrane region" description="Helical" evidence="1">
    <location>
        <begin position="54"/>
        <end position="70"/>
    </location>
</feature>
<gene>
    <name evidence="2" type="ORF">ABV408_08555</name>
</gene>
<keyword evidence="1" id="KW-0472">Membrane</keyword>
<keyword evidence="1" id="KW-1133">Transmembrane helix</keyword>
<feature type="transmembrane region" description="Helical" evidence="1">
    <location>
        <begin position="23"/>
        <end position="42"/>
    </location>
</feature>
<organism evidence="2">
    <name type="scientific">Salinicola endophyticus</name>
    <dbReference type="NCBI Taxonomy" id="1949083"/>
    <lineage>
        <taxon>Bacteria</taxon>
        <taxon>Pseudomonadati</taxon>
        <taxon>Pseudomonadota</taxon>
        <taxon>Gammaproteobacteria</taxon>
        <taxon>Oceanospirillales</taxon>
        <taxon>Halomonadaceae</taxon>
        <taxon>Salinicola</taxon>
    </lineage>
</organism>
<proteinExistence type="predicted"/>
<keyword evidence="1" id="KW-0812">Transmembrane</keyword>
<evidence type="ECO:0008006" key="3">
    <source>
        <dbReference type="Google" id="ProtNLM"/>
    </source>
</evidence>
<evidence type="ECO:0000256" key="1">
    <source>
        <dbReference type="SAM" id="Phobius"/>
    </source>
</evidence>